<dbReference type="GO" id="GO:0046873">
    <property type="term" value="F:metal ion transmembrane transporter activity"/>
    <property type="evidence" value="ECO:0007669"/>
    <property type="project" value="InterPro"/>
</dbReference>
<keyword evidence="2 5" id="KW-0812">Transmembrane</keyword>
<comment type="subcellular location">
    <subcellularLocation>
        <location evidence="1">Membrane</location>
        <topology evidence="1">Multi-pass membrane protein</topology>
    </subcellularLocation>
</comment>
<dbReference type="Proteomes" id="UP000627934">
    <property type="component" value="Unassembled WGS sequence"/>
</dbReference>
<evidence type="ECO:0000256" key="1">
    <source>
        <dbReference type="ARBA" id="ARBA00004141"/>
    </source>
</evidence>
<feature type="transmembrane region" description="Helical" evidence="5">
    <location>
        <begin position="263"/>
        <end position="283"/>
    </location>
</feature>
<dbReference type="EMBL" id="MDYX01000037">
    <property type="protein sequence ID" value="KAF9630229.1"/>
    <property type="molecule type" value="Genomic_DNA"/>
</dbReference>
<feature type="transmembrane region" description="Helical" evidence="5">
    <location>
        <begin position="232"/>
        <end position="251"/>
    </location>
</feature>
<evidence type="ECO:0000313" key="7">
    <source>
        <dbReference type="Proteomes" id="UP000627934"/>
    </source>
</evidence>
<dbReference type="InterPro" id="IPR002523">
    <property type="entry name" value="MgTranspt_CorA/ZnTranspt_ZntB"/>
</dbReference>
<protein>
    <submittedName>
        <fullName evidence="6">Uncharacterized protein</fullName>
    </submittedName>
</protein>
<keyword evidence="3 5" id="KW-1133">Transmembrane helix</keyword>
<dbReference type="GO" id="GO:0016020">
    <property type="term" value="C:membrane"/>
    <property type="evidence" value="ECO:0007669"/>
    <property type="project" value="UniProtKB-SubCell"/>
</dbReference>
<evidence type="ECO:0000256" key="3">
    <source>
        <dbReference type="ARBA" id="ARBA00022989"/>
    </source>
</evidence>
<reference evidence="6" key="2">
    <citation type="journal article" date="2018" name="DNA Res.">
        <title>Comparative genome and transcriptome analyses reveal adaptations to opportunistic infections in woody plant degrading pathogens of Botryosphaeriaceae.</title>
        <authorList>
            <person name="Yan J.Y."/>
            <person name="Zhao W.S."/>
            <person name="Chen Z."/>
            <person name="Xing Q.K."/>
            <person name="Zhang W."/>
            <person name="Chethana K.W.T."/>
            <person name="Xue M.F."/>
            <person name="Xu J.P."/>
            <person name="Phillips A.J.L."/>
            <person name="Wang Y."/>
            <person name="Liu J.H."/>
            <person name="Liu M."/>
            <person name="Zhou Y."/>
            <person name="Jayawardena R.S."/>
            <person name="Manawasinghe I.S."/>
            <person name="Huang J.B."/>
            <person name="Qiao G.H."/>
            <person name="Fu C.Y."/>
            <person name="Guo F.F."/>
            <person name="Dissanayake A.J."/>
            <person name="Peng Y.L."/>
            <person name="Hyde K.D."/>
            <person name="Li X.H."/>
        </authorList>
    </citation>
    <scope>NUCLEOTIDE SEQUENCE</scope>
    <source>
        <strain evidence="6">CSS-01s</strain>
    </source>
</reference>
<dbReference type="Pfam" id="PF01544">
    <property type="entry name" value="CorA"/>
    <property type="match status" value="1"/>
</dbReference>
<reference evidence="6" key="1">
    <citation type="submission" date="2016-08" db="EMBL/GenBank/DDBJ databases">
        <authorList>
            <person name="Yan J."/>
        </authorList>
    </citation>
    <scope>NUCLEOTIDE SEQUENCE</scope>
    <source>
        <strain evidence="6">CSS-01s</strain>
    </source>
</reference>
<sequence>MLINQAVLVWTDAGRDLGEGPKGPWLDSHNEQVTSATSPFCPTFQHLPELHRRSSSIPTTTENHLKGPFPQSAALLPCNYGRFLDKSLMAKDAFYAVHDIFGFCASAICQFLNMIESVIEEETGFAAMSNTQYSLSTLLYHQDVLEKQTRDLRSSIEKIRARGGSSWPHAQEGDGKEDAEAAAQSLMRDYEELLFRAHTLSKRCKSGIAVLMSQASIEESKKAISQTEKMKALTLLGFFYLPLSFTTSFFGMNLGAVGTGGKMGIWVWFVVSIPVLLISFGFLKLMTFRLR</sequence>
<dbReference type="InterPro" id="IPR045863">
    <property type="entry name" value="CorA_TM1_TM2"/>
</dbReference>
<keyword evidence="4 5" id="KW-0472">Membrane</keyword>
<accession>A0A8H7IRC5</accession>
<proteinExistence type="predicted"/>
<dbReference type="SUPFAM" id="SSF144083">
    <property type="entry name" value="Magnesium transport protein CorA, transmembrane region"/>
    <property type="match status" value="1"/>
</dbReference>
<organism evidence="6 7">
    <name type="scientific">Lasiodiplodia theobromae</name>
    <dbReference type="NCBI Taxonomy" id="45133"/>
    <lineage>
        <taxon>Eukaryota</taxon>
        <taxon>Fungi</taxon>
        <taxon>Dikarya</taxon>
        <taxon>Ascomycota</taxon>
        <taxon>Pezizomycotina</taxon>
        <taxon>Dothideomycetes</taxon>
        <taxon>Dothideomycetes incertae sedis</taxon>
        <taxon>Botryosphaeriales</taxon>
        <taxon>Botryosphaeriaceae</taxon>
        <taxon>Lasiodiplodia</taxon>
    </lineage>
</organism>
<dbReference type="Gene3D" id="1.20.58.340">
    <property type="entry name" value="Magnesium transport protein CorA, transmembrane region"/>
    <property type="match status" value="1"/>
</dbReference>
<evidence type="ECO:0000256" key="4">
    <source>
        <dbReference type="ARBA" id="ARBA00023136"/>
    </source>
</evidence>
<evidence type="ECO:0000313" key="6">
    <source>
        <dbReference type="EMBL" id="KAF9630229.1"/>
    </source>
</evidence>
<dbReference type="AlphaFoldDB" id="A0A8H7IRC5"/>
<evidence type="ECO:0000256" key="5">
    <source>
        <dbReference type="SAM" id="Phobius"/>
    </source>
</evidence>
<name>A0A8H7IRC5_9PEZI</name>
<comment type="caution">
    <text evidence="6">The sequence shown here is derived from an EMBL/GenBank/DDBJ whole genome shotgun (WGS) entry which is preliminary data.</text>
</comment>
<gene>
    <name evidence="6" type="ORF">BFW01_g410</name>
</gene>
<evidence type="ECO:0000256" key="2">
    <source>
        <dbReference type="ARBA" id="ARBA00022692"/>
    </source>
</evidence>